<dbReference type="NCBIfam" id="TIGR01643">
    <property type="entry name" value="YD_repeat_2x"/>
    <property type="match status" value="17"/>
</dbReference>
<proteinExistence type="predicted"/>
<name>A0A4R1MKV6_9FIRM</name>
<dbReference type="GO" id="GO:0003796">
    <property type="term" value="F:lysozyme activity"/>
    <property type="evidence" value="ECO:0007669"/>
    <property type="project" value="InterPro"/>
</dbReference>
<dbReference type="EMBL" id="SMGQ01000012">
    <property type="protein sequence ID" value="TCK93197.1"/>
    <property type="molecule type" value="Genomic_DNA"/>
</dbReference>
<dbReference type="InterPro" id="IPR023347">
    <property type="entry name" value="Lysozyme_dom_sf"/>
</dbReference>
<dbReference type="Pfam" id="PF05593">
    <property type="entry name" value="RHS_repeat"/>
    <property type="match status" value="8"/>
</dbReference>
<evidence type="ECO:0000313" key="6">
    <source>
        <dbReference type="EMBL" id="TCK93197.1"/>
    </source>
</evidence>
<dbReference type="GO" id="GO:0031640">
    <property type="term" value="P:killing of cells of another organism"/>
    <property type="evidence" value="ECO:0007669"/>
    <property type="project" value="UniProtKB-KW"/>
</dbReference>
<dbReference type="InterPro" id="IPR031325">
    <property type="entry name" value="RHS_repeat"/>
</dbReference>
<sequence>MKKLRKIIQVILPILLFNLVIVTVQGETLEERLNNEVGPEKHYDTHLSPMYLKTNTTEENVNPRNGDLSIVQTDYTLQGRNGMDLNLTRIYKSSGANMGDMQVKYVNGAWVDYVETSVGNASFFENRYNLGLGMRFSFETLEVNENEDSSSSIIYHTETGDVYILRAYLLDDYDREEWFKNDIENTLTNTESIFLPKGQTVRDHYIAYSDHYSNDQEQSKYVLVKKDGMKTYFTEDGRILAKEDQHGNQITFRYTTLEYTVGQETVKKELISEITDTIGRVVSIDYQEDYTYQVKPIGTNVKKDNSYEEMQNPDTKHSGDLEGHFKVVISLPDDKTIVYEKSAALVNEEGQVLRTRLQTVYDVDDEAKYHYWYEQPSLGFSFHNEEDYSVYNRYEYLTQIDFCKTNEIRRYTYDNYTKRLYQGSMEYRKLFRREKLAKLDYQISENDFLRRWSTEVIERKNYDYDNEPDGYGYTGYLEGDYNYLNNTYRYETTVTDLLNNKVITTYDGNHKNVQTEEVGKDHKRILTTNYDELQLINKKIIEEYPVNNGQVMGEPVTLIENFRYDKYGNLTNYTGVEANRDADGEPMYTEHTITYSYDYERYHSLVQRTWKVNPNTMAQENYTLDEKGNVIMSHQGMPEEDIVVKYAYDAYGNMIKEEAVAEDGSYTTYYEYGVDALGNHYQGAYLTKSYNIIDGEESRTTYAYNSEGLLIQQTTPNGHTYQYEYDRLGRVLKNIMPDGTTQSYTYTEQPFENMQIAMKDQKGQEYRYTFNVQGLELERGYLKDGQWIVQETNQYNTHGQVTETIDGNGNKIEFTYNSDGQLTKKQWFDGTVLKDTITYTYSIQEGEYPYETIFTDEEGYQHYFYFDIKNQLVLSKTTPDHITYYEKRYQYDYIGNTIEAIDERGHKSTYVYDAAGRLITEIDPMGYETHYTYNGAHMLTQKEEPGKRFTTRHYDEAKRLEKESIHLDGEAEHYYSAYAYDLEGQPITIIKGKEENGIQTISQKNNYVYNQMGQVVDEYRFINETDYNHFNYTYDDNGNQTMVKNYTNKSKDSYFLTENSYGALDLLIKTQSSYVEHGENGQVSIINYTYDNNKNLISQSQLKEQGFVTETYAYDYRDRLVQQITPQNDTLDKTKTFTYNGLNHILTETLSDGINHYRVIHQYDGLGRKIQTIDPSGYMTRYQYDEKGNLIKTVDSRYANEPIETAAGKVYVYDQNDRLIEAGIYEAGETKVLALYNYDGRGNLIKRVNSLGYNEQNPNQSIGETFTYNAIDEIKTYQTAQNNKQNVQTPYIYHYDGNGRVLSESNPLGYTIKTEYDLLGQVVQITHPNQGITTYQYDLSGRRSIKETDSLGYTTQWINNQWDETEQQIQPDNGKVSVTYTPEGNIKSQTHSSGSQEIYEYDLVGNIILQKRLIDETDTEYIYKQTTHTYDVRDLLIESVVVELRENKTSQEETLWDIKEKIEYTYDKNQNLIEVKGPGQQKTQYEYDPMGQVITTKEYIKGDQWSITRNTYDVLGNVTEKSLLVDGNSLDSASLSQAQFDHEYGAKVLVTHKFQYNLAGLVTKRIDPLGNETRNAYNLSGDIISTTNPLGASTTYAYDAMGQLTQRSTPLGAKTTFEYDATGNIIKKNEPYKDGETATYSYEYDVKDQLVKEILPEGVSTNQGMVYVYDFRGEITEIYDTDNRLVETRTYDDKGRLIKKVEGLRNSDEGTVYTYNFDDKVTSITNPLKETSEMTYDIFGNVLTSTNANGHTTVYTYNEDQTLAQIDNPDGGKITYSYDGLGRLIETINALGYVLQYGYNDFGEVQWQRDPLGYEKHFTYDLKGQLTARTDEIGSQTTYTYDPVGQVTQIETPIEERNGQTIYKVEENRYNQEGNLINQTVYEKTTRDNLKSISYTYYDDGNVKTQTASTGEIIQYDYDKNGNLIHQKMTYTDGTYKMQTLAYDLHNRLIEEINYLDEEGIKEADVLPDILKADNGRIKSITRYTYDVRGNRIQRESPKAFLYDAQQSSRNPYVTNYSYDALNRLVKTSHTYEGKTYQEAIDYDAVGNTIAITDLNGHTRTITYDPMNRPIQETDPEGHTMHYAYDLEGNKIKETNGKNQSIVYGYDKLNRIMTLTDAYGITVEQRTYDPKGNLITTTDALGYKTEYTYDLANRLITTTDPETKAQGLAYTQKRTYDIYGNLLSLMDALGGVLVYTYDPRGLLTSMTDPLGATTTYTYDAMGNQISRIDGNGRETQYVYNNHGDLLRVTNPLEETISYTYDIVGNLVEEVDKKGQTIIYQYNSRNKMVHKENVDTKDAIGYTYDILGNRLTMSDETGQTTYRYNKNNQLLQRSKNDTIEITYTYDLLGNRETVNIEGYTIAYTYDQSNRMETVNYNGNVTTYSYDARGNRESLTYDNGIEIAYAYDGNNQVIGIENKKGNYTYSELEYTYDLTGKVTSKNNHLGVTQYTYDLAGRLTKEVAPGYTTVYTYDKKGNRLSGETRYKALQNTSFIYTDTQEIAQYQTKKTHYIYNPADQLISSTEKMIDEQGIEILSKATTYTYDKNGNQTSQYSDYTHPHRLMMRQKVEGETITDQTEEALSALIDRTRYTYNGFNQVTSVEKIAEGTRNITHYTYNGEGLRTSKTETTREGNNTTTFLYDRQYVILETTENGQETFYLRGINYIGMEREALTYYLYNGHGDVIHTVDEAGTIKNQYAYDAFGNATFTLEVEANAIRYSGEYYDANTGLYYLRARYYNPYIGRFISEDSYWGEDDNPLSLNLYTYCHNDPVNYVDPSGHFAVGLLAAGGLAAGAMKLASGINKAISSRTGTKTSSSSGGSSGTRRSNSSSSNSSNKNTLSSSNTSSTSNKTSNLSEVYESYIESGSNRTSSNNGSVLLSIGSAVNNMYQSVNNTLSSVVNRVSTNSPIGNQNISEEKEIRPFLLVASSNIVENIGELYLKINNRVIQDYKVVDGTILAPLTDVIGGLGGTVKPTDNGYVVNVNGQVIHYDLNQITDGIGLASDYSAFHIYDQTIYVGVSETGNKLGANIRYEKRDGKISGLIVTPKDRVRWVDNEAIVVEGTDYFVLSDEGIKMLMHIELPYNSYNERMFKKDTNGNVIGIFPYDVFDNGITFGYGHHASYREVMIAKDPFEINLVKKYDVYDKLHNDGNPNNNRARPLMNEEGSNWMSLEEAEDLLERDVQIFGKNINTFISENNISIKQHEFDALVIYTFLRGSMSDNVENLLIDGNRNTGQWSKAFGISGDPSFGGGWANRTEKTLDLFINDNYIYNEEEIFR</sequence>
<protein>
    <submittedName>
        <fullName evidence="6">RHS repeat-associated protein</fullName>
    </submittedName>
</protein>
<feature type="domain" description="Teneurin-like YD-shell" evidence="5">
    <location>
        <begin position="2234"/>
        <end position="2349"/>
    </location>
</feature>
<evidence type="ECO:0000313" key="7">
    <source>
        <dbReference type="Proteomes" id="UP000294545"/>
    </source>
</evidence>
<evidence type="ECO:0000256" key="1">
    <source>
        <dbReference type="ARBA" id="ARBA00022529"/>
    </source>
</evidence>
<evidence type="ECO:0000256" key="3">
    <source>
        <dbReference type="ARBA" id="ARBA00022737"/>
    </source>
</evidence>
<dbReference type="Gene3D" id="2.180.10.10">
    <property type="entry name" value="RHS repeat-associated core"/>
    <property type="match status" value="7"/>
</dbReference>
<keyword evidence="1" id="KW-0929">Antimicrobial</keyword>
<dbReference type="Gene3D" id="1.10.530.40">
    <property type="match status" value="1"/>
</dbReference>
<comment type="caution">
    <text evidence="6">The sequence shown here is derived from an EMBL/GenBank/DDBJ whole genome shotgun (WGS) entry which is preliminary data.</text>
</comment>
<dbReference type="Pfam" id="PF25023">
    <property type="entry name" value="TEN_YD-shell"/>
    <property type="match status" value="4"/>
</dbReference>
<evidence type="ECO:0000256" key="4">
    <source>
        <dbReference type="SAM" id="MobiDB-lite"/>
    </source>
</evidence>
<dbReference type="RefSeq" id="WP_132282113.1">
    <property type="nucleotide sequence ID" value="NZ_SMGQ01000012.1"/>
</dbReference>
<feature type="domain" description="Teneurin-like YD-shell" evidence="5">
    <location>
        <begin position="1667"/>
        <end position="1820"/>
    </location>
</feature>
<accession>A0A4R1MKV6</accession>
<dbReference type="GO" id="GO:0042742">
    <property type="term" value="P:defense response to bacterium"/>
    <property type="evidence" value="ECO:0007669"/>
    <property type="project" value="UniProtKB-KW"/>
</dbReference>
<dbReference type="PANTHER" id="PTHR32305">
    <property type="match status" value="1"/>
</dbReference>
<evidence type="ECO:0000259" key="5">
    <source>
        <dbReference type="Pfam" id="PF25023"/>
    </source>
</evidence>
<dbReference type="PANTHER" id="PTHR32305:SF15">
    <property type="entry name" value="PROTEIN RHSA-RELATED"/>
    <property type="match status" value="1"/>
</dbReference>
<keyword evidence="7" id="KW-1185">Reference proteome</keyword>
<dbReference type="NCBIfam" id="TIGR03696">
    <property type="entry name" value="Rhs_assc_core"/>
    <property type="match status" value="1"/>
</dbReference>
<gene>
    <name evidence="6" type="ORF">EDC19_1386</name>
</gene>
<dbReference type="InterPro" id="IPR050708">
    <property type="entry name" value="T6SS_VgrG/RHS"/>
</dbReference>
<feature type="domain" description="Teneurin-like YD-shell" evidence="5">
    <location>
        <begin position="2013"/>
        <end position="2122"/>
    </location>
</feature>
<organism evidence="6 7">
    <name type="scientific">Natranaerovirga hydrolytica</name>
    <dbReference type="NCBI Taxonomy" id="680378"/>
    <lineage>
        <taxon>Bacteria</taxon>
        <taxon>Bacillati</taxon>
        <taxon>Bacillota</taxon>
        <taxon>Clostridia</taxon>
        <taxon>Lachnospirales</taxon>
        <taxon>Natranaerovirgaceae</taxon>
        <taxon>Natranaerovirga</taxon>
    </lineage>
</organism>
<keyword evidence="2" id="KW-0081">Bacteriolytic enzyme</keyword>
<dbReference type="SUPFAM" id="SSF63825">
    <property type="entry name" value="YWTD domain"/>
    <property type="match status" value="1"/>
</dbReference>
<feature type="region of interest" description="Disordered" evidence="4">
    <location>
        <begin position="2805"/>
        <end position="2851"/>
    </location>
</feature>
<dbReference type="Proteomes" id="UP000294545">
    <property type="component" value="Unassembled WGS sequence"/>
</dbReference>
<dbReference type="InterPro" id="IPR006530">
    <property type="entry name" value="YD"/>
</dbReference>
<dbReference type="Gene3D" id="3.90.930.1">
    <property type="match status" value="1"/>
</dbReference>
<feature type="domain" description="Teneurin-like YD-shell" evidence="5">
    <location>
        <begin position="2354"/>
        <end position="2520"/>
    </location>
</feature>
<reference evidence="6 7" key="1">
    <citation type="submission" date="2019-03" db="EMBL/GenBank/DDBJ databases">
        <title>Genomic Encyclopedia of Type Strains, Phase IV (KMG-IV): sequencing the most valuable type-strain genomes for metagenomic binning, comparative biology and taxonomic classification.</title>
        <authorList>
            <person name="Goeker M."/>
        </authorList>
    </citation>
    <scope>NUCLEOTIDE SEQUENCE [LARGE SCALE GENOMIC DNA]</scope>
    <source>
        <strain evidence="6 7">DSM 24176</strain>
    </source>
</reference>
<dbReference type="OrthoDB" id="9771173at2"/>
<dbReference type="InterPro" id="IPR056823">
    <property type="entry name" value="TEN-like_YD-shell"/>
</dbReference>
<keyword evidence="3" id="KW-0677">Repeat</keyword>
<dbReference type="InterPro" id="IPR022385">
    <property type="entry name" value="Rhs_assc_core"/>
</dbReference>
<evidence type="ECO:0000256" key="2">
    <source>
        <dbReference type="ARBA" id="ARBA00022638"/>
    </source>
</evidence>